<dbReference type="PANTHER" id="PTHR31061">
    <property type="entry name" value="LD22376P"/>
    <property type="match status" value="1"/>
</dbReference>
<dbReference type="RefSeq" id="WP_209620334.1">
    <property type="nucleotide sequence ID" value="NZ_JAGJRS010000021.1"/>
</dbReference>
<feature type="transmembrane region" description="Helical" evidence="1">
    <location>
        <begin position="89"/>
        <end position="108"/>
    </location>
</feature>
<organism evidence="3 4">
    <name type="scientific">Frateuria flava</name>
    <dbReference type="NCBI Taxonomy" id="2821489"/>
    <lineage>
        <taxon>Bacteria</taxon>
        <taxon>Pseudomonadati</taxon>
        <taxon>Pseudomonadota</taxon>
        <taxon>Gammaproteobacteria</taxon>
        <taxon>Lysobacterales</taxon>
        <taxon>Rhodanobacteraceae</taxon>
        <taxon>Frateuria</taxon>
    </lineage>
</organism>
<protein>
    <submittedName>
        <fullName evidence="3">DUF5009 domain-containing protein</fullName>
    </submittedName>
</protein>
<dbReference type="InterPro" id="IPR012429">
    <property type="entry name" value="HGSNAT_cat"/>
</dbReference>
<reference evidence="3 4" key="1">
    <citation type="submission" date="2021-04" db="EMBL/GenBank/DDBJ databases">
        <authorList>
            <person name="Huq M.A."/>
        </authorList>
    </citation>
    <scope>NUCLEOTIDE SEQUENCE [LARGE SCALE GENOMIC DNA]</scope>
    <source>
        <strain evidence="3 4">MAH-13</strain>
    </source>
</reference>
<dbReference type="Pfam" id="PF07786">
    <property type="entry name" value="HGSNAT_cat"/>
    <property type="match status" value="1"/>
</dbReference>
<comment type="caution">
    <text evidence="3">The sequence shown here is derived from an EMBL/GenBank/DDBJ whole genome shotgun (WGS) entry which is preliminary data.</text>
</comment>
<accession>A0ABS4DP28</accession>
<dbReference type="Proteomes" id="UP000823790">
    <property type="component" value="Unassembled WGS sequence"/>
</dbReference>
<feature type="transmembrane region" description="Helical" evidence="1">
    <location>
        <begin position="139"/>
        <end position="161"/>
    </location>
</feature>
<evidence type="ECO:0000259" key="2">
    <source>
        <dbReference type="Pfam" id="PF07786"/>
    </source>
</evidence>
<keyword evidence="1" id="KW-1133">Transmembrane helix</keyword>
<evidence type="ECO:0000313" key="4">
    <source>
        <dbReference type="Proteomes" id="UP000823790"/>
    </source>
</evidence>
<keyword evidence="1" id="KW-0472">Membrane</keyword>
<dbReference type="PANTHER" id="PTHR31061:SF24">
    <property type="entry name" value="LD22376P"/>
    <property type="match status" value="1"/>
</dbReference>
<keyword evidence="1" id="KW-0812">Transmembrane</keyword>
<sequence>MSAPDGRLASLDALRGCTVAAMLLVNDPGDWDHVYGPLEHATWHGCTPTDLVFPFFLFVMGVSVALAILPRLEQGVAPDRLRDVALWRALRILALGLAINALAAWWLPGREMRWPGVLQRIGVCFAVVAAFAIYTPRRVWWLVIAALLAGYTALLLCSGTLDPWNNIVDRIDGAVFGRYVWDHNPATGQVHDPEGLPATLPAIATSLFGLCAGVWLRARQTGRLFTAGVVVLVLGALGAQWMPLNKNLWTPSFALWSAGWAILALLACHWLVDRQGWPALGRRFGMNAIAAYAGSELMQIALPALGWQEGLYRHLFAGWITPLAGPYVASLAWAIAFVTLWWLIVWAMDRHRLYLKL</sequence>
<gene>
    <name evidence="3" type="ORF">J7I44_10910</name>
</gene>
<feature type="transmembrane region" description="Helical" evidence="1">
    <location>
        <begin position="327"/>
        <end position="348"/>
    </location>
</feature>
<feature type="transmembrane region" description="Helical" evidence="1">
    <location>
        <begin position="198"/>
        <end position="216"/>
    </location>
</feature>
<name>A0ABS4DP28_9GAMM</name>
<feature type="transmembrane region" description="Helical" evidence="1">
    <location>
        <begin position="51"/>
        <end position="69"/>
    </location>
</feature>
<evidence type="ECO:0000313" key="3">
    <source>
        <dbReference type="EMBL" id="MBP1474808.1"/>
    </source>
</evidence>
<evidence type="ECO:0000256" key="1">
    <source>
        <dbReference type="SAM" id="Phobius"/>
    </source>
</evidence>
<feature type="domain" description="Heparan-alpha-glucosaminide N-acetyltransferase catalytic" evidence="2">
    <location>
        <begin position="7"/>
        <end position="150"/>
    </location>
</feature>
<feature type="transmembrane region" description="Helical" evidence="1">
    <location>
        <begin position="114"/>
        <end position="134"/>
    </location>
</feature>
<feature type="transmembrane region" description="Helical" evidence="1">
    <location>
        <begin position="284"/>
        <end position="307"/>
    </location>
</feature>
<proteinExistence type="predicted"/>
<keyword evidence="4" id="KW-1185">Reference proteome</keyword>
<feature type="transmembrane region" description="Helical" evidence="1">
    <location>
        <begin position="223"/>
        <end position="241"/>
    </location>
</feature>
<dbReference type="EMBL" id="JAGJRS010000021">
    <property type="protein sequence ID" value="MBP1474808.1"/>
    <property type="molecule type" value="Genomic_DNA"/>
</dbReference>
<feature type="transmembrane region" description="Helical" evidence="1">
    <location>
        <begin position="253"/>
        <end position="272"/>
    </location>
</feature>